<keyword evidence="5" id="KW-0732">Signal</keyword>
<evidence type="ECO:0000256" key="4">
    <source>
        <dbReference type="RuleBase" id="RU003718"/>
    </source>
</evidence>
<keyword evidence="5" id="KW-0812">Transmembrane</keyword>
<keyword evidence="5" id="KW-0472">Membrane</keyword>
<proteinExistence type="inferred from homology"/>
<name>A0ABM4ATT3_VANTA</name>
<dbReference type="GeneID" id="113401926"/>
<dbReference type="PANTHER" id="PTHR48043:SF159">
    <property type="entry name" value="EG:EG0003.4 PROTEIN-RELATED"/>
    <property type="match status" value="1"/>
</dbReference>
<evidence type="ECO:0000256" key="3">
    <source>
        <dbReference type="ARBA" id="ARBA00022679"/>
    </source>
</evidence>
<dbReference type="Proteomes" id="UP001652626">
    <property type="component" value="Chromosome 23"/>
</dbReference>
<comment type="subcellular location">
    <subcellularLocation>
        <location evidence="5">Membrane</location>
        <topology evidence="5">Single-pass membrane protein</topology>
    </subcellularLocation>
</comment>
<dbReference type="EC" id="2.4.1.17" evidence="5"/>
<dbReference type="InterPro" id="IPR002213">
    <property type="entry name" value="UDP_glucos_trans"/>
</dbReference>
<comment type="similarity">
    <text evidence="1 4">Belongs to the UDP-glycosyltransferase family.</text>
</comment>
<organism evidence="6 7">
    <name type="scientific">Vanessa tameamea</name>
    <name type="common">Kamehameha butterfly</name>
    <dbReference type="NCBI Taxonomy" id="334116"/>
    <lineage>
        <taxon>Eukaryota</taxon>
        <taxon>Metazoa</taxon>
        <taxon>Ecdysozoa</taxon>
        <taxon>Arthropoda</taxon>
        <taxon>Hexapoda</taxon>
        <taxon>Insecta</taxon>
        <taxon>Pterygota</taxon>
        <taxon>Neoptera</taxon>
        <taxon>Endopterygota</taxon>
        <taxon>Lepidoptera</taxon>
        <taxon>Glossata</taxon>
        <taxon>Ditrysia</taxon>
        <taxon>Papilionoidea</taxon>
        <taxon>Nymphalidae</taxon>
        <taxon>Nymphalinae</taxon>
        <taxon>Vanessa</taxon>
    </lineage>
</organism>
<gene>
    <name evidence="7" type="primary">LOC113401926</name>
</gene>
<keyword evidence="2 4" id="KW-0328">Glycosyltransferase</keyword>
<evidence type="ECO:0000256" key="2">
    <source>
        <dbReference type="ARBA" id="ARBA00022676"/>
    </source>
</evidence>
<dbReference type="PROSITE" id="PS00375">
    <property type="entry name" value="UDPGT"/>
    <property type="match status" value="1"/>
</dbReference>
<feature type="transmembrane region" description="Helical" evidence="5">
    <location>
        <begin position="478"/>
        <end position="501"/>
    </location>
</feature>
<dbReference type="InterPro" id="IPR035595">
    <property type="entry name" value="UDP_glycos_trans_CS"/>
</dbReference>
<evidence type="ECO:0000256" key="5">
    <source>
        <dbReference type="RuleBase" id="RU362059"/>
    </source>
</evidence>
<dbReference type="CDD" id="cd03784">
    <property type="entry name" value="GT1_Gtf-like"/>
    <property type="match status" value="1"/>
</dbReference>
<protein>
    <recommendedName>
        <fullName evidence="5">UDP-glucuronosyltransferase</fullName>
        <ecNumber evidence="5">2.4.1.17</ecNumber>
    </recommendedName>
</protein>
<dbReference type="Pfam" id="PF00201">
    <property type="entry name" value="UDPGT"/>
    <property type="match status" value="1"/>
</dbReference>
<dbReference type="Gene3D" id="3.40.50.2000">
    <property type="entry name" value="Glycogen Phosphorylase B"/>
    <property type="match status" value="2"/>
</dbReference>
<comment type="catalytic activity">
    <reaction evidence="5">
        <text>glucuronate acceptor + UDP-alpha-D-glucuronate = acceptor beta-D-glucuronoside + UDP + H(+)</text>
        <dbReference type="Rhea" id="RHEA:21032"/>
        <dbReference type="ChEBI" id="CHEBI:15378"/>
        <dbReference type="ChEBI" id="CHEBI:58052"/>
        <dbReference type="ChEBI" id="CHEBI:58223"/>
        <dbReference type="ChEBI" id="CHEBI:132367"/>
        <dbReference type="ChEBI" id="CHEBI:132368"/>
        <dbReference type="EC" id="2.4.1.17"/>
    </reaction>
</comment>
<evidence type="ECO:0000313" key="7">
    <source>
        <dbReference type="RefSeq" id="XP_064074700.1"/>
    </source>
</evidence>
<keyword evidence="6" id="KW-1185">Reference proteome</keyword>
<keyword evidence="5" id="KW-1133">Transmembrane helix</keyword>
<evidence type="ECO:0000256" key="1">
    <source>
        <dbReference type="ARBA" id="ARBA00009995"/>
    </source>
</evidence>
<accession>A0ABM4ATT3</accession>
<keyword evidence="3 4" id="KW-0808">Transferase</keyword>
<dbReference type="PANTHER" id="PTHR48043">
    <property type="entry name" value="EG:EG0003.4 PROTEIN-RELATED"/>
    <property type="match status" value="1"/>
</dbReference>
<feature type="chain" id="PRO_5044951264" description="UDP-glucuronosyltransferase" evidence="5">
    <location>
        <begin position="20"/>
        <end position="516"/>
    </location>
</feature>
<sequence length="516" mass="59307">MFLVRIIFVTLLIITKSEPARILALFPTPSISHQVVFRPLTQELAKRGHEVVVLTTDPAFPKGKSPKNIYELDFHDLSYKTWKEFYVISTGNKGDLLNQIECVFTKVTKVIEEQLLSEEMQNMINNKNITFDLLIIEQFSRAALGYSHVYKVPVIQISSFGGMTETFESIGVPSHPNLYPAPARQRILNLSIWENMLELYSYRSIHKAVNGMENVENEMLKKIVDPNIPPISELRKNVQMVLLNIDPVWDFNRPVTKNIVHINGIHHKPKKELTEDLKLYLDNSKYGVVYVSFGTNSKPSSLPPERIQILMNTFSQLKYDIILKWDTEELSNCPKNVRVGKWFPQSDLLSHPNIKAFVTQAGLQSTDEAINAGVPLIGIPLLGEQWFNSEKYELHKIGIKLDIETLTEEIFRNAIEAVISDPSYRNNIIKLRSITRDQAYTPLQRAVWWTEYVLRHGGEHLRSPAADMHWAEYYELELVLITLCVSLAFLIIVSCLIRFAIYRITSHIASIKRKFD</sequence>
<evidence type="ECO:0000313" key="6">
    <source>
        <dbReference type="Proteomes" id="UP001652626"/>
    </source>
</evidence>
<reference evidence="7" key="1">
    <citation type="submission" date="2025-08" db="UniProtKB">
        <authorList>
            <consortium name="RefSeq"/>
        </authorList>
    </citation>
    <scope>IDENTIFICATION</scope>
    <source>
        <tissue evidence="7">Whole body</tissue>
    </source>
</reference>
<dbReference type="RefSeq" id="XP_064074700.1">
    <property type="nucleotide sequence ID" value="XM_064218630.1"/>
</dbReference>
<feature type="signal peptide" evidence="5">
    <location>
        <begin position="1"/>
        <end position="19"/>
    </location>
</feature>
<dbReference type="InterPro" id="IPR050271">
    <property type="entry name" value="UDP-glycosyltransferase"/>
</dbReference>
<dbReference type="SUPFAM" id="SSF53756">
    <property type="entry name" value="UDP-Glycosyltransferase/glycogen phosphorylase"/>
    <property type="match status" value="1"/>
</dbReference>